<sequence>MASRRRKKRKTSLRNRLINIFATLLILLSIALIFNAPIRNMIMVWHTNQYQVSKVSKKTIDKNKDAKTSFDFKEVKSLSTESVINAQWQAQKLPVIGGIAIPELKMNLPIFKGLDNVGLYYGAGTMKEDQVMGQRNYSLASHHVFGLTGANEMLFSPLEHAKAGMKIYITDKDKVYTYVINSVETVTPDRVDVIADREGVNEITLVTCEDAAATYRTIVKGTLETSVDYSKAPKDILEAFTESYNQMQL</sequence>
<feature type="active site" description="Acyl-thioester intermediate" evidence="4">
    <location>
        <position position="208"/>
    </location>
</feature>
<evidence type="ECO:0000313" key="6">
    <source>
        <dbReference type="Proteomes" id="UP000270025"/>
    </source>
</evidence>
<dbReference type="NCBIfam" id="TIGR01076">
    <property type="entry name" value="sortase_fam"/>
    <property type="match status" value="1"/>
</dbReference>
<keyword evidence="6" id="KW-1185">Reference proteome</keyword>
<feature type="active site" description="Proton donor/acceptor" evidence="4">
    <location>
        <position position="142"/>
    </location>
</feature>
<reference evidence="5 6" key="1">
    <citation type="submission" date="2018-12" db="EMBL/GenBank/DDBJ databases">
        <authorList>
            <consortium name="Pathogen Informatics"/>
        </authorList>
    </citation>
    <scope>NUCLEOTIDE SEQUENCE [LARGE SCALE GENOMIC DNA]</scope>
    <source>
        <strain evidence="5 6">NCTC3166</strain>
    </source>
</reference>
<dbReference type="EMBL" id="LR134266">
    <property type="protein sequence ID" value="VED67170.1"/>
    <property type="molecule type" value="Genomic_DNA"/>
</dbReference>
<dbReference type="KEGG" id="svf:NCTC3166_00989"/>
<dbReference type="GO" id="GO:0006508">
    <property type="term" value="P:proteolysis"/>
    <property type="evidence" value="ECO:0007669"/>
    <property type="project" value="UniProtKB-KW"/>
</dbReference>
<protein>
    <submittedName>
        <fullName evidence="5">Sortase SrtA</fullName>
    </submittedName>
</protein>
<dbReference type="Pfam" id="PF04203">
    <property type="entry name" value="Sortase"/>
    <property type="match status" value="1"/>
</dbReference>
<evidence type="ECO:0000256" key="4">
    <source>
        <dbReference type="PIRSR" id="PIRSR605754-1"/>
    </source>
</evidence>
<keyword evidence="3" id="KW-0788">Thiol protease</keyword>
<keyword evidence="2" id="KW-0378">Hydrolase</keyword>
<dbReference type="GO" id="GO:0008234">
    <property type="term" value="F:cysteine-type peptidase activity"/>
    <property type="evidence" value="ECO:0007669"/>
    <property type="project" value="UniProtKB-KW"/>
</dbReference>
<dbReference type="RefSeq" id="WP_126404195.1">
    <property type="nucleotide sequence ID" value="NZ_LR134266.1"/>
</dbReference>
<dbReference type="InterPro" id="IPR005754">
    <property type="entry name" value="Sortase"/>
</dbReference>
<dbReference type="CDD" id="cd06165">
    <property type="entry name" value="Sortase_A"/>
    <property type="match status" value="1"/>
</dbReference>
<keyword evidence="1" id="KW-0645">Protease</keyword>
<name>A0A447Z4E8_9STRE</name>
<dbReference type="AlphaFoldDB" id="A0A447Z4E8"/>
<evidence type="ECO:0000256" key="3">
    <source>
        <dbReference type="ARBA" id="ARBA00022807"/>
    </source>
</evidence>
<gene>
    <name evidence="5" type="primary">srtA</name>
    <name evidence="5" type="ORF">NCTC3166_00989</name>
</gene>
<proteinExistence type="predicted"/>
<accession>A0A447Z4E8</accession>
<evidence type="ECO:0000256" key="2">
    <source>
        <dbReference type="ARBA" id="ARBA00022801"/>
    </source>
</evidence>
<dbReference type="InterPro" id="IPR023365">
    <property type="entry name" value="Sortase_dom-sf"/>
</dbReference>
<dbReference type="Proteomes" id="UP000270025">
    <property type="component" value="Chromosome"/>
</dbReference>
<dbReference type="InterPro" id="IPR042007">
    <property type="entry name" value="Sortase_A"/>
</dbReference>
<dbReference type="Gene3D" id="2.40.260.10">
    <property type="entry name" value="Sortase"/>
    <property type="match status" value="1"/>
</dbReference>
<organism evidence="5 6">
    <name type="scientific">Streptococcus viridans</name>
    <dbReference type="NCBI Taxonomy" id="78535"/>
    <lineage>
        <taxon>Bacteria</taxon>
        <taxon>Bacillati</taxon>
        <taxon>Bacillota</taxon>
        <taxon>Bacilli</taxon>
        <taxon>Lactobacillales</taxon>
        <taxon>Streptococcaceae</taxon>
        <taxon>Streptococcus</taxon>
    </lineage>
</organism>
<evidence type="ECO:0000313" key="5">
    <source>
        <dbReference type="EMBL" id="VED67170.1"/>
    </source>
</evidence>
<evidence type="ECO:0000256" key="1">
    <source>
        <dbReference type="ARBA" id="ARBA00022670"/>
    </source>
</evidence>
<dbReference type="SUPFAM" id="SSF63817">
    <property type="entry name" value="Sortase"/>
    <property type="match status" value="1"/>
</dbReference>